<proteinExistence type="predicted"/>
<comment type="caution">
    <text evidence="2">The sequence shown here is derived from an EMBL/GenBank/DDBJ whole genome shotgun (WGS) entry which is preliminary data.</text>
</comment>
<dbReference type="InterPro" id="IPR002560">
    <property type="entry name" value="Transposase_DDE"/>
</dbReference>
<dbReference type="PANTHER" id="PTHR33498">
    <property type="entry name" value="TRANSPOSASE FOR INSERTION SEQUENCE ELEMENT IS1557"/>
    <property type="match status" value="1"/>
</dbReference>
<gene>
    <name evidence="2" type="ORF">SDC9_72967</name>
</gene>
<name>A0A644YD48_9ZZZZ</name>
<dbReference type="InterPro" id="IPR047951">
    <property type="entry name" value="Transpos_ISL3"/>
</dbReference>
<dbReference type="NCBIfam" id="NF033550">
    <property type="entry name" value="transpos_ISL3"/>
    <property type="match status" value="1"/>
</dbReference>
<protein>
    <recommendedName>
        <fullName evidence="1">Transposase IS204/IS1001/IS1096/IS1165 DDE domain-containing protein</fullName>
    </recommendedName>
</protein>
<evidence type="ECO:0000259" key="1">
    <source>
        <dbReference type="Pfam" id="PF01610"/>
    </source>
</evidence>
<dbReference type="EMBL" id="VSSQ01004741">
    <property type="protein sequence ID" value="MPM26465.1"/>
    <property type="molecule type" value="Genomic_DNA"/>
</dbReference>
<accession>A0A644YD48</accession>
<organism evidence="2">
    <name type="scientific">bioreactor metagenome</name>
    <dbReference type="NCBI Taxonomy" id="1076179"/>
    <lineage>
        <taxon>unclassified sequences</taxon>
        <taxon>metagenomes</taxon>
        <taxon>ecological metagenomes</taxon>
    </lineage>
</organism>
<dbReference type="PANTHER" id="PTHR33498:SF1">
    <property type="entry name" value="TRANSPOSASE FOR INSERTION SEQUENCE ELEMENT IS1557"/>
    <property type="match status" value="1"/>
</dbReference>
<dbReference type="AlphaFoldDB" id="A0A644YD48"/>
<evidence type="ECO:0000313" key="2">
    <source>
        <dbReference type="EMBL" id="MPM26465.1"/>
    </source>
</evidence>
<dbReference type="Pfam" id="PF01610">
    <property type="entry name" value="DDE_Tnp_ISL3"/>
    <property type="match status" value="1"/>
</dbReference>
<reference evidence="2" key="1">
    <citation type="submission" date="2019-08" db="EMBL/GenBank/DDBJ databases">
        <authorList>
            <person name="Kucharzyk K."/>
            <person name="Murdoch R.W."/>
            <person name="Higgins S."/>
            <person name="Loffler F."/>
        </authorList>
    </citation>
    <scope>NUCLEOTIDE SEQUENCE</scope>
</reference>
<sequence length="454" mass="52195">MHYITLPSELVGFTNHSSEIVKTVSNRKMYLLHGELKAGAADSLCPQCGGSMHIHDRCEVNLRHLCFGDKLSCLRFTKLRYYCPRCGHSHMQDVPFQAKGHRISSELLNFTRDLLAYGFTNKQVAYITGLGRNTVKDIDLKRLKEKYTVDGERLIQPERQARFLGIDEFKLHDGHKYAVIIIDMETGHILWLAHGKKKASVYSFIEHVGKEWMEGVEAVACDMNSDFQEAFEDRCPHIQTVFDFFHIVKNFNDKVVGQIRKDEQRRLIAEGDEKAAKSLKGSRYILTSSKQTLARKDREAEDGKILSKASSLFSKEQVVRKDGHLARYEDIIRQNKLLFTLDLIKEKLCEAYKMTDEPSMAGAITEIMDMCMATGNKHLLWFRRLLDNHFEGIIAHATYDISAGKIEGVNNRIKTLRRQGYGYPDDDYFFLKLFDASRKGYVRNPVAERIPQNL</sequence>
<feature type="domain" description="Transposase IS204/IS1001/IS1096/IS1165 DDE" evidence="1">
    <location>
        <begin position="164"/>
        <end position="432"/>
    </location>
</feature>